<reference evidence="1" key="1">
    <citation type="submission" date="2020-10" db="EMBL/GenBank/DDBJ databases">
        <authorList>
            <person name="Gilroy R."/>
        </authorList>
    </citation>
    <scope>NUCLEOTIDE SEQUENCE</scope>
    <source>
        <strain evidence="1">CHK199-13235</strain>
    </source>
</reference>
<dbReference type="AlphaFoldDB" id="A0A9D1FKK8"/>
<comment type="caution">
    <text evidence="1">The sequence shown here is derived from an EMBL/GenBank/DDBJ whole genome shotgun (WGS) entry which is preliminary data.</text>
</comment>
<evidence type="ECO:0000313" key="1">
    <source>
        <dbReference type="EMBL" id="HIS75521.1"/>
    </source>
</evidence>
<organism evidence="1 2">
    <name type="scientific">Candidatus Merdivicinus excrementipullorum</name>
    <dbReference type="NCBI Taxonomy" id="2840867"/>
    <lineage>
        <taxon>Bacteria</taxon>
        <taxon>Bacillati</taxon>
        <taxon>Bacillota</taxon>
        <taxon>Clostridia</taxon>
        <taxon>Eubacteriales</taxon>
        <taxon>Oscillospiraceae</taxon>
        <taxon>Oscillospiraceae incertae sedis</taxon>
        <taxon>Candidatus Merdivicinus</taxon>
    </lineage>
</organism>
<proteinExistence type="predicted"/>
<sequence>MTPFLLLEAVGEINEQYVEEAERYRRKRALSRPLRWVSAAACLAVLAAAGTVWLKTSSGIGTGGSSSAATAEAPPENAVLPESLDAADDAEPKAGGAGPNAVLYTAPSADDAGFAFLPEDYRAVEDAAILTENGLPETAEEMRGDYLGESPGGSLYALAGLEDAPAFAVLEREDGSFAYAAYEGPAESGEALAALYGADSAESLASLSLESGTSRDEAVLEEFYSCFLALESAGAPPESAEGSLLRVGFQNGLVLRMEYLPEEGLLCTGADAYPAGEELAALLDSLEQ</sequence>
<evidence type="ECO:0000313" key="2">
    <source>
        <dbReference type="Proteomes" id="UP000824002"/>
    </source>
</evidence>
<dbReference type="EMBL" id="DVJP01000017">
    <property type="protein sequence ID" value="HIS75521.1"/>
    <property type="molecule type" value="Genomic_DNA"/>
</dbReference>
<accession>A0A9D1FKK8</accession>
<gene>
    <name evidence="1" type="ORF">IAB51_01800</name>
</gene>
<name>A0A9D1FKK8_9FIRM</name>
<protein>
    <submittedName>
        <fullName evidence="1">Uncharacterized protein</fullName>
    </submittedName>
</protein>
<reference evidence="1" key="2">
    <citation type="journal article" date="2021" name="PeerJ">
        <title>Extensive microbial diversity within the chicken gut microbiome revealed by metagenomics and culture.</title>
        <authorList>
            <person name="Gilroy R."/>
            <person name="Ravi A."/>
            <person name="Getino M."/>
            <person name="Pursley I."/>
            <person name="Horton D.L."/>
            <person name="Alikhan N.F."/>
            <person name="Baker D."/>
            <person name="Gharbi K."/>
            <person name="Hall N."/>
            <person name="Watson M."/>
            <person name="Adriaenssens E.M."/>
            <person name="Foster-Nyarko E."/>
            <person name="Jarju S."/>
            <person name="Secka A."/>
            <person name="Antonio M."/>
            <person name="Oren A."/>
            <person name="Chaudhuri R.R."/>
            <person name="La Ragione R."/>
            <person name="Hildebrand F."/>
            <person name="Pallen M.J."/>
        </authorList>
    </citation>
    <scope>NUCLEOTIDE SEQUENCE</scope>
    <source>
        <strain evidence="1">CHK199-13235</strain>
    </source>
</reference>
<dbReference type="Proteomes" id="UP000824002">
    <property type="component" value="Unassembled WGS sequence"/>
</dbReference>